<sequence>MPVGSITFAPNPSPWDSIVDLRHFAEDAYSTLYETLIEDRHVLEARISLLERTIREQGSEIARLSRG</sequence>
<gene>
    <name evidence="1" type="ORF">LCGC14_0344200</name>
</gene>
<name>A0A0F9TCH9_9ZZZZ</name>
<protein>
    <submittedName>
        <fullName evidence="1">Uncharacterized protein</fullName>
    </submittedName>
</protein>
<evidence type="ECO:0000313" key="1">
    <source>
        <dbReference type="EMBL" id="KKN78945.1"/>
    </source>
</evidence>
<reference evidence="1" key="1">
    <citation type="journal article" date="2015" name="Nature">
        <title>Complex archaea that bridge the gap between prokaryotes and eukaryotes.</title>
        <authorList>
            <person name="Spang A."/>
            <person name="Saw J.H."/>
            <person name="Jorgensen S.L."/>
            <person name="Zaremba-Niedzwiedzka K."/>
            <person name="Martijn J."/>
            <person name="Lind A.E."/>
            <person name="van Eijk R."/>
            <person name="Schleper C."/>
            <person name="Guy L."/>
            <person name="Ettema T.J."/>
        </authorList>
    </citation>
    <scope>NUCLEOTIDE SEQUENCE</scope>
</reference>
<organism evidence="1">
    <name type="scientific">marine sediment metagenome</name>
    <dbReference type="NCBI Taxonomy" id="412755"/>
    <lineage>
        <taxon>unclassified sequences</taxon>
        <taxon>metagenomes</taxon>
        <taxon>ecological metagenomes</taxon>
    </lineage>
</organism>
<dbReference type="EMBL" id="LAZR01000254">
    <property type="protein sequence ID" value="KKN78945.1"/>
    <property type="molecule type" value="Genomic_DNA"/>
</dbReference>
<dbReference type="AlphaFoldDB" id="A0A0F9TCH9"/>
<comment type="caution">
    <text evidence="1">The sequence shown here is derived from an EMBL/GenBank/DDBJ whole genome shotgun (WGS) entry which is preliminary data.</text>
</comment>
<accession>A0A0F9TCH9</accession>
<proteinExistence type="predicted"/>